<gene>
    <name evidence="1" type="ORF">NQ315_011279</name>
</gene>
<dbReference type="AlphaFoldDB" id="A0AAV8VJE0"/>
<keyword evidence="2" id="KW-1185">Reference proteome</keyword>
<evidence type="ECO:0008006" key="3">
    <source>
        <dbReference type="Google" id="ProtNLM"/>
    </source>
</evidence>
<evidence type="ECO:0000313" key="2">
    <source>
        <dbReference type="Proteomes" id="UP001159042"/>
    </source>
</evidence>
<sequence>MEAMIVQQLVLSSESSSSDDDMEARGPMELKPRVEEFIERVVDQYSDEVFRENFRLARNTFNESITHGSGASHNISQSTTTDHIMVSSDTRLIPGWPQVCELFGVLVNAIFSLSPTVINWPTPVEVEHIVEQFHLKGFPSTIGAIDGTHIPIPQPKDHGISYINRHNYSSIIQQITSPQNFNENMSPLGNVLLQGSEESFPNDVHMIRDKA</sequence>
<dbReference type="EMBL" id="JANEYG010000074">
    <property type="protein sequence ID" value="KAJ8914294.1"/>
    <property type="molecule type" value="Genomic_DNA"/>
</dbReference>
<protein>
    <recommendedName>
        <fullName evidence="3">DDE Tnp4 domain-containing protein</fullName>
    </recommendedName>
</protein>
<proteinExistence type="predicted"/>
<name>A0AAV8VJE0_9CUCU</name>
<evidence type="ECO:0000313" key="1">
    <source>
        <dbReference type="EMBL" id="KAJ8914294.1"/>
    </source>
</evidence>
<reference evidence="1 2" key="1">
    <citation type="journal article" date="2023" name="Insect Mol. Biol.">
        <title>Genome sequencing provides insights into the evolution of gene families encoding plant cell wall-degrading enzymes in longhorned beetles.</title>
        <authorList>
            <person name="Shin N.R."/>
            <person name="Okamura Y."/>
            <person name="Kirsch R."/>
            <person name="Pauchet Y."/>
        </authorList>
    </citation>
    <scope>NUCLEOTIDE SEQUENCE [LARGE SCALE GENOMIC DNA]</scope>
    <source>
        <strain evidence="1">EAD_L_NR</strain>
    </source>
</reference>
<comment type="caution">
    <text evidence="1">The sequence shown here is derived from an EMBL/GenBank/DDBJ whole genome shotgun (WGS) entry which is preliminary data.</text>
</comment>
<dbReference type="Proteomes" id="UP001159042">
    <property type="component" value="Unassembled WGS sequence"/>
</dbReference>
<organism evidence="1 2">
    <name type="scientific">Exocentrus adspersus</name>
    <dbReference type="NCBI Taxonomy" id="1586481"/>
    <lineage>
        <taxon>Eukaryota</taxon>
        <taxon>Metazoa</taxon>
        <taxon>Ecdysozoa</taxon>
        <taxon>Arthropoda</taxon>
        <taxon>Hexapoda</taxon>
        <taxon>Insecta</taxon>
        <taxon>Pterygota</taxon>
        <taxon>Neoptera</taxon>
        <taxon>Endopterygota</taxon>
        <taxon>Coleoptera</taxon>
        <taxon>Polyphaga</taxon>
        <taxon>Cucujiformia</taxon>
        <taxon>Chrysomeloidea</taxon>
        <taxon>Cerambycidae</taxon>
        <taxon>Lamiinae</taxon>
        <taxon>Acanthocinini</taxon>
        <taxon>Exocentrus</taxon>
    </lineage>
</organism>
<accession>A0AAV8VJE0</accession>